<evidence type="ECO:0000313" key="2">
    <source>
        <dbReference type="Proteomes" id="UP000396788"/>
    </source>
</evidence>
<name>A0A5E4Y7K4_9BURK</name>
<gene>
    <name evidence="1" type="ORF">PCE31107_04351</name>
</gene>
<proteinExistence type="predicted"/>
<organism evidence="1 2">
    <name type="scientific">Pandoraea cepalis</name>
    <dbReference type="NCBI Taxonomy" id="2508294"/>
    <lineage>
        <taxon>Bacteria</taxon>
        <taxon>Pseudomonadati</taxon>
        <taxon>Pseudomonadota</taxon>
        <taxon>Betaproteobacteria</taxon>
        <taxon>Burkholderiales</taxon>
        <taxon>Burkholderiaceae</taxon>
        <taxon>Pandoraea</taxon>
    </lineage>
</organism>
<dbReference type="EMBL" id="CABPRY010000016">
    <property type="protein sequence ID" value="VVE44751.1"/>
    <property type="molecule type" value="Genomic_DNA"/>
</dbReference>
<accession>A0A5E4Y7K4</accession>
<dbReference type="Proteomes" id="UP000396788">
    <property type="component" value="Unassembled WGS sequence"/>
</dbReference>
<evidence type="ECO:0000313" key="1">
    <source>
        <dbReference type="EMBL" id="VVE44751.1"/>
    </source>
</evidence>
<dbReference type="AlphaFoldDB" id="A0A5E4Y7K4"/>
<sequence length="37" mass="4097">MRMEEVQGDCGKVRRIRPSLLAMAEVVDCEDSGENTA</sequence>
<protein>
    <submittedName>
        <fullName evidence="1">Uncharacterized protein</fullName>
    </submittedName>
</protein>
<reference evidence="1 2" key="1">
    <citation type="submission" date="2019-08" db="EMBL/GenBank/DDBJ databases">
        <authorList>
            <person name="Peeters C."/>
        </authorList>
    </citation>
    <scope>NUCLEOTIDE SEQUENCE [LARGE SCALE GENOMIC DNA]</scope>
    <source>
        <strain evidence="1 2">LMG 31107</strain>
    </source>
</reference>